<accession>A0ABD2N4G8</accession>
<evidence type="ECO:0000313" key="2">
    <source>
        <dbReference type="EMBL" id="KAL3273191.1"/>
    </source>
</evidence>
<feature type="compositionally biased region" description="Low complexity" evidence="1">
    <location>
        <begin position="106"/>
        <end position="116"/>
    </location>
</feature>
<organism evidence="2 3">
    <name type="scientific">Cryptolaemus montrouzieri</name>
    <dbReference type="NCBI Taxonomy" id="559131"/>
    <lineage>
        <taxon>Eukaryota</taxon>
        <taxon>Metazoa</taxon>
        <taxon>Ecdysozoa</taxon>
        <taxon>Arthropoda</taxon>
        <taxon>Hexapoda</taxon>
        <taxon>Insecta</taxon>
        <taxon>Pterygota</taxon>
        <taxon>Neoptera</taxon>
        <taxon>Endopterygota</taxon>
        <taxon>Coleoptera</taxon>
        <taxon>Polyphaga</taxon>
        <taxon>Cucujiformia</taxon>
        <taxon>Coccinelloidea</taxon>
        <taxon>Coccinellidae</taxon>
        <taxon>Scymninae</taxon>
        <taxon>Scymnini</taxon>
        <taxon>Cryptolaemus</taxon>
    </lineage>
</organism>
<comment type="caution">
    <text evidence="2">The sequence shown here is derived from an EMBL/GenBank/DDBJ whole genome shotgun (WGS) entry which is preliminary data.</text>
</comment>
<dbReference type="Proteomes" id="UP001516400">
    <property type="component" value="Unassembled WGS sequence"/>
</dbReference>
<evidence type="ECO:0000256" key="1">
    <source>
        <dbReference type="SAM" id="MobiDB-lite"/>
    </source>
</evidence>
<proteinExistence type="predicted"/>
<gene>
    <name evidence="2" type="ORF">HHI36_014645</name>
</gene>
<protein>
    <recommendedName>
        <fullName evidence="4">MADF domain-containing protein</fullName>
    </recommendedName>
</protein>
<feature type="region of interest" description="Disordered" evidence="1">
    <location>
        <begin position="77"/>
        <end position="116"/>
    </location>
</feature>
<dbReference type="AlphaFoldDB" id="A0ABD2N4G8"/>
<evidence type="ECO:0000313" key="3">
    <source>
        <dbReference type="Proteomes" id="UP001516400"/>
    </source>
</evidence>
<keyword evidence="3" id="KW-1185">Reference proteome</keyword>
<evidence type="ECO:0008006" key="4">
    <source>
        <dbReference type="Google" id="ProtNLM"/>
    </source>
</evidence>
<dbReference type="EMBL" id="JABFTP020000062">
    <property type="protein sequence ID" value="KAL3273191.1"/>
    <property type="molecule type" value="Genomic_DNA"/>
</dbReference>
<feature type="compositionally biased region" description="Polar residues" evidence="1">
    <location>
        <begin position="87"/>
        <end position="96"/>
    </location>
</feature>
<reference evidence="2 3" key="1">
    <citation type="journal article" date="2021" name="BMC Biol.">
        <title>Horizontally acquired antibacterial genes associated with adaptive radiation of ladybird beetles.</title>
        <authorList>
            <person name="Li H.S."/>
            <person name="Tang X.F."/>
            <person name="Huang Y.H."/>
            <person name="Xu Z.Y."/>
            <person name="Chen M.L."/>
            <person name="Du X.Y."/>
            <person name="Qiu B.Y."/>
            <person name="Chen P.T."/>
            <person name="Zhang W."/>
            <person name="Slipinski A."/>
            <person name="Escalona H.E."/>
            <person name="Waterhouse R.M."/>
            <person name="Zwick A."/>
            <person name="Pang H."/>
        </authorList>
    </citation>
    <scope>NUCLEOTIDE SEQUENCE [LARGE SCALE GENOMIC DNA]</scope>
    <source>
        <strain evidence="2">SYSU2018</strain>
    </source>
</reference>
<name>A0ABD2N4G8_9CUCU</name>
<sequence length="116" mass="13369">MEIEEFGRNDVKNKIKNLLTTYSQEKCKIEKSQKSGAEGVYNPNMKWFNVMDRFLKNIEAKRPSKTNYEIYEDEDENCLDNDYPATPLNNNHSENSQNKHKETAKAEATSTTPSAS</sequence>